<dbReference type="InterPro" id="IPR007111">
    <property type="entry name" value="NACHT_NTPase"/>
</dbReference>
<dbReference type="Proteomes" id="UP000652219">
    <property type="component" value="Unassembled WGS sequence"/>
</dbReference>
<dbReference type="AlphaFoldDB" id="A0A8H6J0A2"/>
<dbReference type="EMBL" id="WIGN01000228">
    <property type="protein sequence ID" value="KAF6803760.1"/>
    <property type="molecule type" value="Genomic_DNA"/>
</dbReference>
<evidence type="ECO:0000256" key="1">
    <source>
        <dbReference type="ARBA" id="ARBA00022737"/>
    </source>
</evidence>
<sequence>MKEKNNFLADLRVTDPRDDKTRIERTKGTLLFDSYRWILDHNDFRQWRTERRLLWIKGSPGKGKTMLLCGIINQLVDMGYESTFFFFCQATDARLNSATSVLRGLLYLILDRIPSLLSLLRDKYDSAGAGKQLFEDINSWDVLCKMLLFAVSHESLHDVVLVIDALDECTSGLDYLLSFIIELTAHVKIVISSRPWPSIHRGLAAALEDTKMYLSLELNEEVISAAVNNYIHHKVHQLANLKEYDDETETTVHTYLTVNANNTFLWVALVCEQLAGNLVAKEHTQQILQEYPLGLVGLIV</sequence>
<feature type="domain" description="NACHT" evidence="2">
    <location>
        <begin position="52"/>
        <end position="195"/>
    </location>
</feature>
<organism evidence="3 4">
    <name type="scientific">Colletotrichum sojae</name>
    <dbReference type="NCBI Taxonomy" id="2175907"/>
    <lineage>
        <taxon>Eukaryota</taxon>
        <taxon>Fungi</taxon>
        <taxon>Dikarya</taxon>
        <taxon>Ascomycota</taxon>
        <taxon>Pezizomycotina</taxon>
        <taxon>Sordariomycetes</taxon>
        <taxon>Hypocreomycetidae</taxon>
        <taxon>Glomerellales</taxon>
        <taxon>Glomerellaceae</taxon>
        <taxon>Colletotrichum</taxon>
        <taxon>Colletotrichum orchidearum species complex</taxon>
    </lineage>
</organism>
<dbReference type="Pfam" id="PF24883">
    <property type="entry name" value="NPHP3_N"/>
    <property type="match status" value="1"/>
</dbReference>
<keyword evidence="1" id="KW-0677">Repeat</keyword>
<evidence type="ECO:0000259" key="2">
    <source>
        <dbReference type="PROSITE" id="PS50837"/>
    </source>
</evidence>
<dbReference type="PANTHER" id="PTHR10039">
    <property type="entry name" value="AMELOGENIN"/>
    <property type="match status" value="1"/>
</dbReference>
<dbReference type="Gene3D" id="3.40.50.300">
    <property type="entry name" value="P-loop containing nucleotide triphosphate hydrolases"/>
    <property type="match status" value="1"/>
</dbReference>
<gene>
    <name evidence="3" type="ORF">CSOJ01_10657</name>
</gene>
<protein>
    <submittedName>
        <fullName evidence="3">Nacht and wd domain protein</fullName>
    </submittedName>
</protein>
<dbReference type="PROSITE" id="PS50837">
    <property type="entry name" value="NACHT"/>
    <property type="match status" value="1"/>
</dbReference>
<keyword evidence="4" id="KW-1185">Reference proteome</keyword>
<accession>A0A8H6J0A2</accession>
<comment type="caution">
    <text evidence="3">The sequence shown here is derived from an EMBL/GenBank/DDBJ whole genome shotgun (WGS) entry which is preliminary data.</text>
</comment>
<proteinExistence type="predicted"/>
<name>A0A8H6J0A2_9PEZI</name>
<dbReference type="InterPro" id="IPR027417">
    <property type="entry name" value="P-loop_NTPase"/>
</dbReference>
<evidence type="ECO:0000313" key="4">
    <source>
        <dbReference type="Proteomes" id="UP000652219"/>
    </source>
</evidence>
<dbReference type="SUPFAM" id="SSF52540">
    <property type="entry name" value="P-loop containing nucleoside triphosphate hydrolases"/>
    <property type="match status" value="1"/>
</dbReference>
<dbReference type="PANTHER" id="PTHR10039:SF14">
    <property type="entry name" value="NACHT DOMAIN-CONTAINING PROTEIN"/>
    <property type="match status" value="1"/>
</dbReference>
<dbReference type="InterPro" id="IPR056884">
    <property type="entry name" value="NPHP3-like_N"/>
</dbReference>
<evidence type="ECO:0000313" key="3">
    <source>
        <dbReference type="EMBL" id="KAF6803760.1"/>
    </source>
</evidence>
<reference evidence="3 4" key="1">
    <citation type="journal article" date="2020" name="Phytopathology">
        <title>Genome Sequence Resources of Colletotrichum truncatum, C. plurivorum, C. musicola, and C. sojae: Four Species Pathogenic to Soybean (Glycine max).</title>
        <authorList>
            <person name="Rogerio F."/>
            <person name="Boufleur T.R."/>
            <person name="Ciampi-Guillardi M."/>
            <person name="Sukno S.A."/>
            <person name="Thon M.R."/>
            <person name="Massola Junior N.S."/>
            <person name="Baroncelli R."/>
        </authorList>
    </citation>
    <scope>NUCLEOTIDE SEQUENCE [LARGE SCALE GENOMIC DNA]</scope>
    <source>
        <strain evidence="3 4">LFN0009</strain>
    </source>
</reference>